<organism evidence="8 9">
    <name type="scientific">Kryptobacter tengchongensis</name>
    <dbReference type="NCBI Taxonomy" id="1643429"/>
    <lineage>
        <taxon>Bacteria</taxon>
        <taxon>Pseudomonadati</taxon>
        <taxon>Candidatus Kryptoniota</taxon>
        <taxon>Candidatus Kryptobacter</taxon>
    </lineage>
</organism>
<keyword evidence="4" id="KW-0378">Hydrolase</keyword>
<dbReference type="GO" id="GO:0004177">
    <property type="term" value="F:aminopeptidase activity"/>
    <property type="evidence" value="ECO:0007669"/>
    <property type="project" value="UniProtKB-KW"/>
</dbReference>
<name>A0A916LK55_KRYT1</name>
<proteinExistence type="inferred from homology"/>
<dbReference type="InterPro" id="IPR029058">
    <property type="entry name" value="AB_hydrolase_fold"/>
</dbReference>
<evidence type="ECO:0000259" key="7">
    <source>
        <dbReference type="Pfam" id="PF02897"/>
    </source>
</evidence>
<evidence type="ECO:0000256" key="5">
    <source>
        <dbReference type="ARBA" id="ARBA00022825"/>
    </source>
</evidence>
<dbReference type="Gene3D" id="3.40.50.1820">
    <property type="entry name" value="alpha/beta hydrolase"/>
    <property type="match status" value="1"/>
</dbReference>
<comment type="caution">
    <text evidence="8">The sequence shown here is derived from an EMBL/GenBank/DDBJ whole genome shotgun (WGS) entry which is preliminary data.</text>
</comment>
<evidence type="ECO:0000256" key="2">
    <source>
        <dbReference type="ARBA" id="ARBA00022670"/>
    </source>
</evidence>
<dbReference type="GO" id="GO:0006508">
    <property type="term" value="P:proteolysis"/>
    <property type="evidence" value="ECO:0007669"/>
    <property type="project" value="UniProtKB-KW"/>
</dbReference>
<evidence type="ECO:0000313" key="9">
    <source>
        <dbReference type="Proteomes" id="UP000243105"/>
    </source>
</evidence>
<dbReference type="InterPro" id="IPR023302">
    <property type="entry name" value="Pept_S9A_N"/>
</dbReference>
<evidence type="ECO:0000259" key="6">
    <source>
        <dbReference type="Pfam" id="PF00326"/>
    </source>
</evidence>
<evidence type="ECO:0000313" key="8">
    <source>
        <dbReference type="EMBL" id="CUT03613.1"/>
    </source>
</evidence>
<dbReference type="SUPFAM" id="SSF53474">
    <property type="entry name" value="alpha/beta-Hydrolases"/>
    <property type="match status" value="1"/>
</dbReference>
<dbReference type="SUPFAM" id="SSF82171">
    <property type="entry name" value="DPP6 N-terminal domain-like"/>
    <property type="match status" value="1"/>
</dbReference>
<dbReference type="Gene3D" id="2.120.10.30">
    <property type="entry name" value="TolB, C-terminal domain"/>
    <property type="match status" value="2"/>
</dbReference>
<dbReference type="Pfam" id="PF02897">
    <property type="entry name" value="Peptidase_S9_N"/>
    <property type="match status" value="1"/>
</dbReference>
<dbReference type="PANTHER" id="PTHR42776">
    <property type="entry name" value="SERINE PEPTIDASE S9 FAMILY MEMBER"/>
    <property type="match status" value="1"/>
</dbReference>
<keyword evidence="5" id="KW-0720">Serine protease</keyword>
<dbReference type="GO" id="GO:0004252">
    <property type="term" value="F:serine-type endopeptidase activity"/>
    <property type="evidence" value="ECO:0007669"/>
    <property type="project" value="InterPro"/>
</dbReference>
<dbReference type="InterPro" id="IPR011659">
    <property type="entry name" value="WD40"/>
</dbReference>
<keyword evidence="3" id="KW-0732">Signal</keyword>
<protein>
    <submittedName>
        <fullName evidence="8">Dipeptidyl aminopeptidase/acylaminoacyl peptidase</fullName>
    </submittedName>
</protein>
<feature type="domain" description="Peptidase S9 prolyl oligopeptidase catalytic" evidence="6">
    <location>
        <begin position="470"/>
        <end position="679"/>
    </location>
</feature>
<dbReference type="Pfam" id="PF07676">
    <property type="entry name" value="PD40"/>
    <property type="match status" value="4"/>
</dbReference>
<keyword evidence="2" id="KW-0645">Protease</keyword>
<dbReference type="RefSeq" id="WP_072264085.1">
    <property type="nucleotide sequence ID" value="NZ_CZVV01000094.1"/>
</dbReference>
<dbReference type="Pfam" id="PF00326">
    <property type="entry name" value="Peptidase_S9"/>
    <property type="match status" value="1"/>
</dbReference>
<evidence type="ECO:0000256" key="1">
    <source>
        <dbReference type="ARBA" id="ARBA00010040"/>
    </source>
</evidence>
<accession>A0A916LK55</accession>
<dbReference type="PANTHER" id="PTHR42776:SF13">
    <property type="entry name" value="DIPEPTIDYL-PEPTIDASE 5"/>
    <property type="match status" value="1"/>
</dbReference>
<evidence type="ECO:0000256" key="4">
    <source>
        <dbReference type="ARBA" id="ARBA00022801"/>
    </source>
</evidence>
<feature type="domain" description="Peptidase S9A N-terminal" evidence="7">
    <location>
        <begin position="280"/>
        <end position="427"/>
    </location>
</feature>
<dbReference type="EMBL" id="CZVV01000094">
    <property type="protein sequence ID" value="CUT03613.1"/>
    <property type="molecule type" value="Genomic_DNA"/>
</dbReference>
<evidence type="ECO:0000256" key="3">
    <source>
        <dbReference type="ARBA" id="ARBA00022729"/>
    </source>
</evidence>
<dbReference type="FunFam" id="3.40.50.1820:FF:000028">
    <property type="entry name" value="S9 family peptidase"/>
    <property type="match status" value="1"/>
</dbReference>
<dbReference type="InterPro" id="IPR001375">
    <property type="entry name" value="Peptidase_S9_cat"/>
</dbReference>
<sequence length="680" mass="77931">MLRKIYLVIVSLLIVFGTLSVYPQKRAITVDDLWAMKRISNLTVSPDGKWIAYVVTSYSMEENKGQRDIYLVSIDGKEVKQLTKSEGSNYSPAWSPDSKKLAFISTRDGEAQVYVMELETGAIKKITNIALGADGIVWAPDGNYIAFVSQVYPDCPDNDCNLKREKDKELSKIKAKLFTKLPFRIWNRWIDDKRSHLFTVELNTGEVIDITPGDYDTPPIDLGGKIDYAFSPDGKEICFVRNVDTMIAISTNNDLFITTPKGGKIKKIIINKANDNQPIYSPDGKYIAYRAQFRAGFESDRYRLMLYDRETGNIINLTENFDHSVEEVIWSPDGKFIFFTAEDQGYNSIYKIEVKTGKIEQITRKSYNTEISITPDGRFLIFKRESINKPAEIYRLDLTNFETIQLTHHNDSLIAQLEMNSLEDFWFSGAGGTKVHGFILKPPFFEPGKKYPAVFLIHGGPQSMWADNFHYRWNAQMFASRGYVVVMINPRGSTGYGQKFTDEISGDWGGKVFEDLMKGVDYVVKNFDFIDKHRIGAAGASYGGYMINWIAGHNDKGIFKCLVSHAGVFDLQSMYGSTEELWFPEWEFKGTPWTNPEQYKKWSPSYYVKNFKTPTLVIHGQLDYRVDVSQGFMMFTALQRMGVPSKMLYFPDEGHHILKPQNAKLWWTTVLDWLDQYLKN</sequence>
<gene>
    <name evidence="8" type="ORF">JGI25_01259</name>
</gene>
<keyword evidence="8" id="KW-0031">Aminopeptidase</keyword>
<comment type="similarity">
    <text evidence="1">Belongs to the peptidase S9C family.</text>
</comment>
<dbReference type="AlphaFoldDB" id="A0A916LK55"/>
<dbReference type="Proteomes" id="UP000243105">
    <property type="component" value="Unassembled WGS sequence"/>
</dbReference>
<reference evidence="8 9" key="1">
    <citation type="submission" date="2015-11" db="EMBL/GenBank/DDBJ databases">
        <authorList>
            <person name="Varghese N."/>
        </authorList>
    </citation>
    <scope>NUCLEOTIDE SEQUENCE [LARGE SCALE GENOMIC DNA]</scope>
    <source>
        <strain evidence="8 9">JGI-25</strain>
    </source>
</reference>
<dbReference type="InterPro" id="IPR011042">
    <property type="entry name" value="6-blade_b-propeller_TolB-like"/>
</dbReference>